<organism evidence="3 4">
    <name type="scientific">Daphnia galeata</name>
    <dbReference type="NCBI Taxonomy" id="27404"/>
    <lineage>
        <taxon>Eukaryota</taxon>
        <taxon>Metazoa</taxon>
        <taxon>Ecdysozoa</taxon>
        <taxon>Arthropoda</taxon>
        <taxon>Crustacea</taxon>
        <taxon>Branchiopoda</taxon>
        <taxon>Diplostraca</taxon>
        <taxon>Cladocera</taxon>
        <taxon>Anomopoda</taxon>
        <taxon>Daphniidae</taxon>
        <taxon>Daphnia</taxon>
    </lineage>
</organism>
<proteinExistence type="inferred from homology"/>
<evidence type="ECO:0000259" key="2">
    <source>
        <dbReference type="PROSITE" id="PS01033"/>
    </source>
</evidence>
<keyword evidence="1" id="KW-0479">Metal-binding</keyword>
<reference evidence="3" key="1">
    <citation type="submission" date="2021-11" db="EMBL/GenBank/DDBJ databases">
        <authorList>
            <person name="Schell T."/>
        </authorList>
    </citation>
    <scope>NUCLEOTIDE SEQUENCE</scope>
    <source>
        <strain evidence="3">M5</strain>
    </source>
</reference>
<dbReference type="InterPro" id="IPR009050">
    <property type="entry name" value="Globin-like_sf"/>
</dbReference>
<dbReference type="Gene3D" id="1.10.490.10">
    <property type="entry name" value="Globins"/>
    <property type="match status" value="1"/>
</dbReference>
<keyword evidence="1" id="KW-0561">Oxygen transport</keyword>
<dbReference type="GO" id="GO:0019825">
    <property type="term" value="F:oxygen binding"/>
    <property type="evidence" value="ECO:0007669"/>
    <property type="project" value="InterPro"/>
</dbReference>
<dbReference type="Proteomes" id="UP000789390">
    <property type="component" value="Unassembled WGS sequence"/>
</dbReference>
<dbReference type="EMBL" id="CAKKLH010000309">
    <property type="protein sequence ID" value="CAH0110953.1"/>
    <property type="molecule type" value="Genomic_DNA"/>
</dbReference>
<accession>A0A8J2WLV6</accession>
<keyword evidence="1" id="KW-0813">Transport</keyword>
<dbReference type="AlphaFoldDB" id="A0A8J2WLV6"/>
<dbReference type="Pfam" id="PF00042">
    <property type="entry name" value="Globin"/>
    <property type="match status" value="1"/>
</dbReference>
<evidence type="ECO:0000313" key="3">
    <source>
        <dbReference type="EMBL" id="CAH0110953.1"/>
    </source>
</evidence>
<gene>
    <name evidence="3" type="ORF">DGAL_LOCUS14561</name>
</gene>
<keyword evidence="1" id="KW-0349">Heme</keyword>
<keyword evidence="1" id="KW-0408">Iron</keyword>
<dbReference type="CDD" id="cd01040">
    <property type="entry name" value="Mb-like"/>
    <property type="match status" value="1"/>
</dbReference>
<dbReference type="InterPro" id="IPR000971">
    <property type="entry name" value="Globin"/>
</dbReference>
<dbReference type="InterPro" id="IPR044399">
    <property type="entry name" value="Mb-like_M"/>
</dbReference>
<dbReference type="PROSITE" id="PS01033">
    <property type="entry name" value="GLOBIN"/>
    <property type="match status" value="1"/>
</dbReference>
<keyword evidence="4" id="KW-1185">Reference proteome</keyword>
<dbReference type="InterPro" id="IPR012292">
    <property type="entry name" value="Globin/Proto"/>
</dbReference>
<dbReference type="SUPFAM" id="SSF46458">
    <property type="entry name" value="Globin-like"/>
    <property type="match status" value="1"/>
</dbReference>
<sequence>MDTQKSVNVAAVQSSWAVIKQDLNTYAPIFYIFDCSSGIPCHVPHYRKYVPAGELLNNAAIITLLVNVLTKLSELIDSLGNPDALNGKLVDLANQHKGRGTTRVTTVRPVGQTQVKIS</sequence>
<feature type="domain" description="Globin" evidence="2">
    <location>
        <begin position="1"/>
        <end position="118"/>
    </location>
</feature>
<dbReference type="GO" id="GO:0020037">
    <property type="term" value="F:heme binding"/>
    <property type="evidence" value="ECO:0007669"/>
    <property type="project" value="InterPro"/>
</dbReference>
<evidence type="ECO:0000313" key="4">
    <source>
        <dbReference type="Proteomes" id="UP000789390"/>
    </source>
</evidence>
<comment type="similarity">
    <text evidence="1">Belongs to the globin family.</text>
</comment>
<dbReference type="GO" id="GO:0005344">
    <property type="term" value="F:oxygen carrier activity"/>
    <property type="evidence" value="ECO:0007669"/>
    <property type="project" value="UniProtKB-KW"/>
</dbReference>
<protein>
    <recommendedName>
        <fullName evidence="2">Globin domain-containing protein</fullName>
    </recommendedName>
</protein>
<dbReference type="OrthoDB" id="6334282at2759"/>
<name>A0A8J2WLV6_9CRUS</name>
<comment type="caution">
    <text evidence="3">The sequence shown here is derived from an EMBL/GenBank/DDBJ whole genome shotgun (WGS) entry which is preliminary data.</text>
</comment>
<evidence type="ECO:0000256" key="1">
    <source>
        <dbReference type="RuleBase" id="RU000356"/>
    </source>
</evidence>